<keyword evidence="1" id="KW-0472">Membrane</keyword>
<evidence type="ECO:0000313" key="3">
    <source>
        <dbReference type="Proteomes" id="UP001519332"/>
    </source>
</evidence>
<keyword evidence="1" id="KW-0812">Transmembrane</keyword>
<evidence type="ECO:0000313" key="2">
    <source>
        <dbReference type="EMBL" id="MBP2323785.1"/>
    </source>
</evidence>
<dbReference type="EMBL" id="JAGINW010000001">
    <property type="protein sequence ID" value="MBP2323785.1"/>
    <property type="molecule type" value="Genomic_DNA"/>
</dbReference>
<accession>A0ABS4TH75</accession>
<dbReference type="RefSeq" id="WP_209640690.1">
    <property type="nucleotide sequence ID" value="NZ_JAGINW010000001.1"/>
</dbReference>
<name>A0ABS4TH75_9PSEU</name>
<keyword evidence="1" id="KW-1133">Transmembrane helix</keyword>
<proteinExistence type="predicted"/>
<comment type="caution">
    <text evidence="2">The sequence shown here is derived from an EMBL/GenBank/DDBJ whole genome shotgun (WGS) entry which is preliminary data.</text>
</comment>
<sequence>MANSVKASESKTHPDAELPTLMSTEDIRRNPRLALVFKLIAWTFGLVAVSFPILITKIYQTNVMPEWGGAALTGLIALVVVTGIYSSYYNKSPREIQFQAELRQAKKNLETASGLISRLSEQINDRIALFETVKRKVEDQKRVEKELTSEGTLSVARIVVDELSQGKRREERRRLLRDMLLLVAGFALGVVGNWVASPLLAWIF</sequence>
<reference evidence="2 3" key="1">
    <citation type="submission" date="2021-03" db="EMBL/GenBank/DDBJ databases">
        <title>Sequencing the genomes of 1000 actinobacteria strains.</title>
        <authorList>
            <person name="Klenk H.-P."/>
        </authorList>
    </citation>
    <scope>NUCLEOTIDE SEQUENCE [LARGE SCALE GENOMIC DNA]</scope>
    <source>
        <strain evidence="2 3">DSM 46670</strain>
    </source>
</reference>
<keyword evidence="3" id="KW-1185">Reference proteome</keyword>
<feature type="transmembrane region" description="Helical" evidence="1">
    <location>
        <begin position="35"/>
        <end position="55"/>
    </location>
</feature>
<protein>
    <submittedName>
        <fullName evidence="2">Uncharacterized protein</fullName>
    </submittedName>
</protein>
<feature type="transmembrane region" description="Helical" evidence="1">
    <location>
        <begin position="67"/>
        <end position="88"/>
    </location>
</feature>
<dbReference type="Proteomes" id="UP001519332">
    <property type="component" value="Unassembled WGS sequence"/>
</dbReference>
<feature type="transmembrane region" description="Helical" evidence="1">
    <location>
        <begin position="179"/>
        <end position="203"/>
    </location>
</feature>
<evidence type="ECO:0000256" key="1">
    <source>
        <dbReference type="SAM" id="Phobius"/>
    </source>
</evidence>
<organism evidence="2 3">
    <name type="scientific">Kibdelosporangium banguiense</name>
    <dbReference type="NCBI Taxonomy" id="1365924"/>
    <lineage>
        <taxon>Bacteria</taxon>
        <taxon>Bacillati</taxon>
        <taxon>Actinomycetota</taxon>
        <taxon>Actinomycetes</taxon>
        <taxon>Pseudonocardiales</taxon>
        <taxon>Pseudonocardiaceae</taxon>
        <taxon>Kibdelosporangium</taxon>
    </lineage>
</organism>
<gene>
    <name evidence="2" type="ORF">JOF56_004170</name>
</gene>